<dbReference type="Pfam" id="PF13426">
    <property type="entry name" value="PAS_9"/>
    <property type="match status" value="1"/>
</dbReference>
<feature type="domain" description="PAS" evidence="1">
    <location>
        <begin position="447"/>
        <end position="492"/>
    </location>
</feature>
<accession>A0A3A1YTZ3</accession>
<dbReference type="FunFam" id="3.30.70.270:FF:000001">
    <property type="entry name" value="Diguanylate cyclase domain protein"/>
    <property type="match status" value="1"/>
</dbReference>
<dbReference type="SMART" id="SM00086">
    <property type="entry name" value="PAC"/>
    <property type="match status" value="2"/>
</dbReference>
<dbReference type="Gene3D" id="3.30.70.270">
    <property type="match status" value="1"/>
</dbReference>
<dbReference type="PROSITE" id="PS50113">
    <property type="entry name" value="PAC"/>
    <property type="match status" value="1"/>
</dbReference>
<dbReference type="Proteomes" id="UP000266206">
    <property type="component" value="Unassembled WGS sequence"/>
</dbReference>
<dbReference type="InterPro" id="IPR029016">
    <property type="entry name" value="GAF-like_dom_sf"/>
</dbReference>
<dbReference type="InterPro" id="IPR043128">
    <property type="entry name" value="Rev_trsase/Diguanyl_cyclase"/>
</dbReference>
<dbReference type="CDD" id="cd00130">
    <property type="entry name" value="PAS"/>
    <property type="match status" value="3"/>
</dbReference>
<dbReference type="PANTHER" id="PTHR46663:SF3">
    <property type="entry name" value="SLL0267 PROTEIN"/>
    <property type="match status" value="1"/>
</dbReference>
<dbReference type="InterPro" id="IPR013767">
    <property type="entry name" value="PAS_fold"/>
</dbReference>
<dbReference type="OrthoDB" id="8685888at2"/>
<dbReference type="InterPro" id="IPR000700">
    <property type="entry name" value="PAS-assoc_C"/>
</dbReference>
<dbReference type="NCBIfam" id="TIGR00254">
    <property type="entry name" value="GGDEF"/>
    <property type="match status" value="1"/>
</dbReference>
<dbReference type="Gene3D" id="3.30.450.20">
    <property type="entry name" value="PAS domain"/>
    <property type="match status" value="3"/>
</dbReference>
<name>A0A3A1YTZ3_9BURK</name>
<dbReference type="GO" id="GO:0006355">
    <property type="term" value="P:regulation of DNA-templated transcription"/>
    <property type="evidence" value="ECO:0007669"/>
    <property type="project" value="InterPro"/>
</dbReference>
<sequence>MVSILQGAVKHFPTDAKRLAKKMPSAHGLQLLYNAVQRLSGTRRIDTGLAQVLELLCTHSQWQAAIAWITRPHEKPQFQCAWHETQHGIQALEACFRNGAFSHQDTIPFLVMQQESAVFAATIPQSNHNEANNVVRKLGLHSALGIPLPGRDHVLGVIELLSTDTNEPDASTIALLQTLGSDIGLFLEARQLEGQLQEKNKKLLQTQRIARLASWEIDLLNLKLYGSPDAARVMGLSVDALPSNLHELLALIPQEDHDIFNSLLAGAQQRAHPFVTVEHRLCSPGGIRYLMVRAEGRFDHGGKPVRITGTMQDITEQKLANIYATQSEQRWEAAFRNSPVPSIITELDSGLCLDANDEMCRLLRLELNEVVGKTTTELMIWPASEPRATFIEEVKKQGSVRQKEFRAMVDGAEHYLLINMERIEFNDHDALYGQWVDITPVKKLEEKLRLTAAAVEHAADALVLIDRQGDIVAVNPAFSTITGYATEQALGKWFLGLLHKPTGRHDKHFFKNAVDTLEDHNQWKGEVWTQRANGNIFPALLTLGAIRSPETNKITHYVGVFSDISRQKEYEDRLRQLALHDELTGLANRTLLIERGNRALLQAERHDGMVAVLFIDLNRFKSVNDAHGHAVGDALLQQVADRLVLCVRASDTVARVGGDEFVILLTDLSQDDDAYQVADKVHLAMVQPFRVEGVDIDVGASVGVARYPHDGVDMTMLLKFADEGLYQAKRAAGRRD</sequence>
<dbReference type="InterPro" id="IPR029787">
    <property type="entry name" value="Nucleotide_cyclase"/>
</dbReference>
<protein>
    <recommendedName>
        <fullName evidence="6">Diguanylate cyclase</fullName>
    </recommendedName>
</protein>
<feature type="domain" description="PAC" evidence="2">
    <location>
        <begin position="523"/>
        <end position="576"/>
    </location>
</feature>
<dbReference type="Pfam" id="PF00990">
    <property type="entry name" value="GGDEF"/>
    <property type="match status" value="1"/>
</dbReference>
<dbReference type="Gene3D" id="3.30.450.40">
    <property type="match status" value="1"/>
</dbReference>
<organism evidence="4 5">
    <name type="scientific">Neopusillimonas maritima</name>
    <dbReference type="NCBI Taxonomy" id="2026239"/>
    <lineage>
        <taxon>Bacteria</taxon>
        <taxon>Pseudomonadati</taxon>
        <taxon>Pseudomonadota</taxon>
        <taxon>Betaproteobacteria</taxon>
        <taxon>Burkholderiales</taxon>
        <taxon>Alcaligenaceae</taxon>
        <taxon>Neopusillimonas</taxon>
    </lineage>
</organism>
<dbReference type="NCBIfam" id="TIGR00229">
    <property type="entry name" value="sensory_box"/>
    <property type="match status" value="2"/>
</dbReference>
<dbReference type="AlphaFoldDB" id="A0A3A1YTZ3"/>
<reference evidence="4 5" key="1">
    <citation type="submission" date="2017-08" db="EMBL/GenBank/DDBJ databases">
        <title>Pusillimonas indicus sp. nov., a member of the family Alcaligenaceae isolated from surface seawater.</title>
        <authorList>
            <person name="Li J."/>
        </authorList>
    </citation>
    <scope>NUCLEOTIDE SEQUENCE [LARGE SCALE GENOMIC DNA]</scope>
    <source>
        <strain evidence="4 5">L52-1-41</strain>
    </source>
</reference>
<dbReference type="CDD" id="cd01949">
    <property type="entry name" value="GGDEF"/>
    <property type="match status" value="1"/>
</dbReference>
<dbReference type="PROSITE" id="PS50112">
    <property type="entry name" value="PAS"/>
    <property type="match status" value="1"/>
</dbReference>
<dbReference type="GO" id="GO:0003824">
    <property type="term" value="F:catalytic activity"/>
    <property type="evidence" value="ECO:0007669"/>
    <property type="project" value="UniProtKB-ARBA"/>
</dbReference>
<dbReference type="InterPro" id="IPR000014">
    <property type="entry name" value="PAS"/>
</dbReference>
<evidence type="ECO:0000313" key="4">
    <source>
        <dbReference type="EMBL" id="RIY41713.1"/>
    </source>
</evidence>
<evidence type="ECO:0000259" key="2">
    <source>
        <dbReference type="PROSITE" id="PS50113"/>
    </source>
</evidence>
<dbReference type="SUPFAM" id="SSF55781">
    <property type="entry name" value="GAF domain-like"/>
    <property type="match status" value="1"/>
</dbReference>
<feature type="domain" description="GGDEF" evidence="3">
    <location>
        <begin position="608"/>
        <end position="736"/>
    </location>
</feature>
<dbReference type="SMART" id="SM00267">
    <property type="entry name" value="GGDEF"/>
    <property type="match status" value="1"/>
</dbReference>
<dbReference type="InterPro" id="IPR000160">
    <property type="entry name" value="GGDEF_dom"/>
</dbReference>
<dbReference type="InterPro" id="IPR035965">
    <property type="entry name" value="PAS-like_dom_sf"/>
</dbReference>
<dbReference type="SMART" id="SM00091">
    <property type="entry name" value="PAS"/>
    <property type="match status" value="2"/>
</dbReference>
<evidence type="ECO:0000259" key="3">
    <source>
        <dbReference type="PROSITE" id="PS50887"/>
    </source>
</evidence>
<evidence type="ECO:0000313" key="5">
    <source>
        <dbReference type="Proteomes" id="UP000266206"/>
    </source>
</evidence>
<dbReference type="SUPFAM" id="SSF55785">
    <property type="entry name" value="PYP-like sensor domain (PAS domain)"/>
    <property type="match status" value="3"/>
</dbReference>
<dbReference type="Gene3D" id="2.10.70.100">
    <property type="match status" value="1"/>
</dbReference>
<dbReference type="InterPro" id="IPR001610">
    <property type="entry name" value="PAC"/>
</dbReference>
<comment type="caution">
    <text evidence="4">The sequence shown here is derived from an EMBL/GenBank/DDBJ whole genome shotgun (WGS) entry which is preliminary data.</text>
</comment>
<evidence type="ECO:0008006" key="6">
    <source>
        <dbReference type="Google" id="ProtNLM"/>
    </source>
</evidence>
<proteinExistence type="predicted"/>
<evidence type="ECO:0000259" key="1">
    <source>
        <dbReference type="PROSITE" id="PS50112"/>
    </source>
</evidence>
<dbReference type="PANTHER" id="PTHR46663">
    <property type="entry name" value="DIGUANYLATE CYCLASE DGCT-RELATED"/>
    <property type="match status" value="1"/>
</dbReference>
<dbReference type="SUPFAM" id="SSF55073">
    <property type="entry name" value="Nucleotide cyclase"/>
    <property type="match status" value="1"/>
</dbReference>
<dbReference type="PROSITE" id="PS50887">
    <property type="entry name" value="GGDEF"/>
    <property type="match status" value="1"/>
</dbReference>
<dbReference type="EMBL" id="NQYH01000002">
    <property type="protein sequence ID" value="RIY41713.1"/>
    <property type="molecule type" value="Genomic_DNA"/>
</dbReference>
<dbReference type="InterPro" id="IPR003018">
    <property type="entry name" value="GAF"/>
</dbReference>
<dbReference type="Pfam" id="PF13185">
    <property type="entry name" value="GAF_2"/>
    <property type="match status" value="1"/>
</dbReference>
<dbReference type="RefSeq" id="WP_119515606.1">
    <property type="nucleotide sequence ID" value="NZ_NQYH01000002.1"/>
</dbReference>
<dbReference type="InterPro" id="IPR052163">
    <property type="entry name" value="DGC-Regulatory_Protein"/>
</dbReference>
<dbReference type="Pfam" id="PF00989">
    <property type="entry name" value="PAS"/>
    <property type="match status" value="1"/>
</dbReference>
<gene>
    <name evidence="4" type="ORF">CJP73_04500</name>
</gene>